<accession>A0A453IN95</accession>
<dbReference type="Gramene" id="AET4Gv20614400.26">
    <property type="protein sequence ID" value="AET4Gv20614400.26"/>
    <property type="gene ID" value="AET4Gv20614400"/>
</dbReference>
<dbReference type="Proteomes" id="UP000015105">
    <property type="component" value="Chromosome 4D"/>
</dbReference>
<dbReference type="EnsemblPlants" id="AET4Gv20614400.27">
    <property type="protein sequence ID" value="AET4Gv20614400.27"/>
    <property type="gene ID" value="AET4Gv20614400"/>
</dbReference>
<evidence type="ECO:0000313" key="1">
    <source>
        <dbReference type="EnsemblPlants" id="AET4Gv20614400.27"/>
    </source>
</evidence>
<keyword evidence="2" id="KW-1185">Reference proteome</keyword>
<reference evidence="2" key="1">
    <citation type="journal article" date="2014" name="Science">
        <title>Ancient hybridizations among the ancestral genomes of bread wheat.</title>
        <authorList>
            <consortium name="International Wheat Genome Sequencing Consortium,"/>
            <person name="Marcussen T."/>
            <person name="Sandve S.R."/>
            <person name="Heier L."/>
            <person name="Spannagl M."/>
            <person name="Pfeifer M."/>
            <person name="Jakobsen K.S."/>
            <person name="Wulff B.B."/>
            <person name="Steuernagel B."/>
            <person name="Mayer K.F."/>
            <person name="Olsen O.A."/>
        </authorList>
    </citation>
    <scope>NUCLEOTIDE SEQUENCE [LARGE SCALE GENOMIC DNA]</scope>
    <source>
        <strain evidence="2">cv. AL8/78</strain>
    </source>
</reference>
<proteinExistence type="predicted"/>
<dbReference type="AlphaFoldDB" id="A0A453IN95"/>
<organism evidence="1 2">
    <name type="scientific">Aegilops tauschii subsp. strangulata</name>
    <name type="common">Goatgrass</name>
    <dbReference type="NCBI Taxonomy" id="200361"/>
    <lineage>
        <taxon>Eukaryota</taxon>
        <taxon>Viridiplantae</taxon>
        <taxon>Streptophyta</taxon>
        <taxon>Embryophyta</taxon>
        <taxon>Tracheophyta</taxon>
        <taxon>Spermatophyta</taxon>
        <taxon>Magnoliopsida</taxon>
        <taxon>Liliopsida</taxon>
        <taxon>Poales</taxon>
        <taxon>Poaceae</taxon>
        <taxon>BOP clade</taxon>
        <taxon>Pooideae</taxon>
        <taxon>Triticodae</taxon>
        <taxon>Triticeae</taxon>
        <taxon>Triticinae</taxon>
        <taxon>Aegilops</taxon>
    </lineage>
</organism>
<reference evidence="2" key="2">
    <citation type="journal article" date="2017" name="Nat. Plants">
        <title>The Aegilops tauschii genome reveals multiple impacts of transposons.</title>
        <authorList>
            <person name="Zhao G."/>
            <person name="Zou C."/>
            <person name="Li K."/>
            <person name="Wang K."/>
            <person name="Li T."/>
            <person name="Gao L."/>
            <person name="Zhang X."/>
            <person name="Wang H."/>
            <person name="Yang Z."/>
            <person name="Liu X."/>
            <person name="Jiang W."/>
            <person name="Mao L."/>
            <person name="Kong X."/>
            <person name="Jiao Y."/>
            <person name="Jia J."/>
        </authorList>
    </citation>
    <scope>NUCLEOTIDE SEQUENCE [LARGE SCALE GENOMIC DNA]</scope>
    <source>
        <strain evidence="2">cv. AL8/78</strain>
    </source>
</reference>
<reference evidence="1" key="3">
    <citation type="journal article" date="2017" name="Nature">
        <title>Genome sequence of the progenitor of the wheat D genome Aegilops tauschii.</title>
        <authorList>
            <person name="Luo M.C."/>
            <person name="Gu Y.Q."/>
            <person name="Puiu D."/>
            <person name="Wang H."/>
            <person name="Twardziok S.O."/>
            <person name="Deal K.R."/>
            <person name="Huo N."/>
            <person name="Zhu T."/>
            <person name="Wang L."/>
            <person name="Wang Y."/>
            <person name="McGuire P.E."/>
            <person name="Liu S."/>
            <person name="Long H."/>
            <person name="Ramasamy R.K."/>
            <person name="Rodriguez J.C."/>
            <person name="Van S.L."/>
            <person name="Yuan L."/>
            <person name="Wang Z."/>
            <person name="Xia Z."/>
            <person name="Xiao L."/>
            <person name="Anderson O.D."/>
            <person name="Ouyang S."/>
            <person name="Liang Y."/>
            <person name="Zimin A.V."/>
            <person name="Pertea G."/>
            <person name="Qi P."/>
            <person name="Bennetzen J.L."/>
            <person name="Dai X."/>
            <person name="Dawson M.W."/>
            <person name="Muller H.G."/>
            <person name="Kugler K."/>
            <person name="Rivarola-Duarte L."/>
            <person name="Spannagl M."/>
            <person name="Mayer K.F.X."/>
            <person name="Lu F.H."/>
            <person name="Bevan M.W."/>
            <person name="Leroy P."/>
            <person name="Li P."/>
            <person name="You F.M."/>
            <person name="Sun Q."/>
            <person name="Liu Z."/>
            <person name="Lyons E."/>
            <person name="Wicker T."/>
            <person name="Salzberg S.L."/>
            <person name="Devos K.M."/>
            <person name="Dvorak J."/>
        </authorList>
    </citation>
    <scope>NUCLEOTIDE SEQUENCE [LARGE SCALE GENOMIC DNA]</scope>
    <source>
        <strain evidence="1">cv. AL8/78</strain>
    </source>
</reference>
<reference evidence="1" key="4">
    <citation type="submission" date="2019-03" db="UniProtKB">
        <authorList>
            <consortium name="EnsemblPlants"/>
        </authorList>
    </citation>
    <scope>IDENTIFICATION</scope>
</reference>
<name>A0A453IN95_AEGTS</name>
<evidence type="ECO:0000313" key="2">
    <source>
        <dbReference type="Proteomes" id="UP000015105"/>
    </source>
</evidence>
<dbReference type="EnsemblPlants" id="AET4Gv20614400.26">
    <property type="protein sequence ID" value="AET4Gv20614400.26"/>
    <property type="gene ID" value="AET4Gv20614400"/>
</dbReference>
<dbReference type="PANTHER" id="PTHR47150">
    <property type="entry name" value="OS12G0169200 PROTEIN"/>
    <property type="match status" value="1"/>
</dbReference>
<reference evidence="1" key="5">
    <citation type="journal article" date="2021" name="G3 (Bethesda)">
        <title>Aegilops tauschii genome assembly Aet v5.0 features greater sequence contiguity and improved annotation.</title>
        <authorList>
            <person name="Wang L."/>
            <person name="Zhu T."/>
            <person name="Rodriguez J.C."/>
            <person name="Deal K.R."/>
            <person name="Dubcovsky J."/>
            <person name="McGuire P.E."/>
            <person name="Lux T."/>
            <person name="Spannagl M."/>
            <person name="Mayer K.F.X."/>
            <person name="Baldrich P."/>
            <person name="Meyers B.C."/>
            <person name="Huo N."/>
            <person name="Gu Y.Q."/>
            <person name="Zhou H."/>
            <person name="Devos K.M."/>
            <person name="Bennetzen J.L."/>
            <person name="Unver T."/>
            <person name="Budak H."/>
            <person name="Gulick P.J."/>
            <person name="Galiba G."/>
            <person name="Kalapos B."/>
            <person name="Nelson D.R."/>
            <person name="Li P."/>
            <person name="You F.M."/>
            <person name="Luo M.C."/>
            <person name="Dvorak J."/>
        </authorList>
    </citation>
    <scope>NUCLEOTIDE SEQUENCE [LARGE SCALE GENOMIC DNA]</scope>
    <source>
        <strain evidence="1">cv. AL8/78</strain>
    </source>
</reference>
<dbReference type="Gramene" id="AET4Gv20614400.27">
    <property type="protein sequence ID" value="AET4Gv20614400.27"/>
    <property type="gene ID" value="AET4Gv20614400"/>
</dbReference>
<protein>
    <submittedName>
        <fullName evidence="1">Uncharacterized protein</fullName>
    </submittedName>
</protein>
<dbReference type="PANTHER" id="PTHR47150:SF5">
    <property type="entry name" value="OS07G0546750 PROTEIN"/>
    <property type="match status" value="1"/>
</dbReference>
<sequence length="94" mass="10927">MSRDLFLRVVNAVEEADDNFKLRKNCCGKLPFSPLQKCMAAPRILIQMIETTCLNTTVQFAYTLVMVFGPEYLREPNNCWQLEHQEDSQVYSFS</sequence>